<proteinExistence type="predicted"/>
<evidence type="ECO:0000313" key="2">
    <source>
        <dbReference type="WBParaSite" id="HCON_00186850-00001"/>
    </source>
</evidence>
<keyword evidence="1" id="KW-1185">Reference proteome</keyword>
<name>A0A7I4Z7E3_HAECO</name>
<sequence length="117" mass="13570">MPPMPMDNCAPSTESWRTSWMCHYCSPSRHGMVYARLNWLILKLLIPVLFQEKSSTLLDYLAIFRTDQLHGQAFMSRRLIWDLRTGATNANGQLHHPRTRPSQFVKRVICVKSCGFC</sequence>
<evidence type="ECO:0000313" key="1">
    <source>
        <dbReference type="Proteomes" id="UP000025227"/>
    </source>
</evidence>
<dbReference type="AlphaFoldDB" id="A0A7I4Z7E3"/>
<accession>A0A7I4Z7E3</accession>
<dbReference type="Proteomes" id="UP000025227">
    <property type="component" value="Unplaced"/>
</dbReference>
<organism evidence="1 2">
    <name type="scientific">Haemonchus contortus</name>
    <name type="common">Barber pole worm</name>
    <dbReference type="NCBI Taxonomy" id="6289"/>
    <lineage>
        <taxon>Eukaryota</taxon>
        <taxon>Metazoa</taxon>
        <taxon>Ecdysozoa</taxon>
        <taxon>Nematoda</taxon>
        <taxon>Chromadorea</taxon>
        <taxon>Rhabditida</taxon>
        <taxon>Rhabditina</taxon>
        <taxon>Rhabditomorpha</taxon>
        <taxon>Strongyloidea</taxon>
        <taxon>Trichostrongylidae</taxon>
        <taxon>Haemonchus</taxon>
    </lineage>
</organism>
<reference evidence="2" key="1">
    <citation type="submission" date="2020-12" db="UniProtKB">
        <authorList>
            <consortium name="WormBaseParasite"/>
        </authorList>
    </citation>
    <scope>IDENTIFICATION</scope>
    <source>
        <strain evidence="2">MHco3</strain>
    </source>
</reference>
<protein>
    <submittedName>
        <fullName evidence="2">ShKT domain-containing protein</fullName>
    </submittedName>
</protein>
<dbReference type="WBParaSite" id="HCON_00186850-00001">
    <property type="protein sequence ID" value="HCON_00186850-00001"/>
    <property type="gene ID" value="HCON_00186850"/>
</dbReference>